<gene>
    <name evidence="1" type="ORF">S06H3_45799</name>
</gene>
<organism evidence="1">
    <name type="scientific">marine sediment metagenome</name>
    <dbReference type="NCBI Taxonomy" id="412755"/>
    <lineage>
        <taxon>unclassified sequences</taxon>
        <taxon>metagenomes</taxon>
        <taxon>ecological metagenomes</taxon>
    </lineage>
</organism>
<name>X1MX36_9ZZZZ</name>
<dbReference type="SUPFAM" id="SSF46785">
    <property type="entry name" value="Winged helix' DNA-binding domain"/>
    <property type="match status" value="1"/>
</dbReference>
<feature type="non-terminal residue" evidence="1">
    <location>
        <position position="159"/>
    </location>
</feature>
<proteinExistence type="predicted"/>
<dbReference type="EMBL" id="BARV01028637">
    <property type="protein sequence ID" value="GAI35853.1"/>
    <property type="molecule type" value="Genomic_DNA"/>
</dbReference>
<evidence type="ECO:0000313" key="1">
    <source>
        <dbReference type="EMBL" id="GAI35853.1"/>
    </source>
</evidence>
<dbReference type="AlphaFoldDB" id="X1MX36"/>
<sequence length="159" mass="17979">MVKAKTSIGEESYLMNGELIALLRLLSKPDALRLLYLTGDGIENSTYAMEELGITPKKYYARLRELVGAGIIKKKDGVYRQTAMGRIIYDRFLPAMGKVCDSKDELEFLMGLEGIEMENGVRKRIEEELKIPDFAGSTKVRMINNYEAMVVDIIDLCDE</sequence>
<dbReference type="InterPro" id="IPR036390">
    <property type="entry name" value="WH_DNA-bd_sf"/>
</dbReference>
<comment type="caution">
    <text evidence="1">The sequence shown here is derived from an EMBL/GenBank/DDBJ whole genome shotgun (WGS) entry which is preliminary data.</text>
</comment>
<reference evidence="1" key="1">
    <citation type="journal article" date="2014" name="Front. Microbiol.">
        <title>High frequency of phylogenetically diverse reductive dehalogenase-homologous genes in deep subseafloor sedimentary metagenomes.</title>
        <authorList>
            <person name="Kawai M."/>
            <person name="Futagami T."/>
            <person name="Toyoda A."/>
            <person name="Takaki Y."/>
            <person name="Nishi S."/>
            <person name="Hori S."/>
            <person name="Arai W."/>
            <person name="Tsubouchi T."/>
            <person name="Morono Y."/>
            <person name="Uchiyama I."/>
            <person name="Ito T."/>
            <person name="Fujiyama A."/>
            <person name="Inagaki F."/>
            <person name="Takami H."/>
        </authorList>
    </citation>
    <scope>NUCLEOTIDE SEQUENCE</scope>
    <source>
        <strain evidence="1">Expedition CK06-06</strain>
    </source>
</reference>
<accession>X1MX36</accession>
<protein>
    <submittedName>
        <fullName evidence="1">Uncharacterized protein</fullName>
    </submittedName>
</protein>